<dbReference type="CDD" id="cd04590">
    <property type="entry name" value="CBS_pair_CorC_HlyC_assoc"/>
    <property type="match status" value="1"/>
</dbReference>
<feature type="domain" description="CNNM transmembrane" evidence="9">
    <location>
        <begin position="1"/>
        <end position="180"/>
    </location>
</feature>
<name>A0A3B0UQM5_9ZZZZ</name>
<dbReference type="InterPro" id="IPR046342">
    <property type="entry name" value="CBS_dom_sf"/>
</dbReference>
<dbReference type="Pfam" id="PF00571">
    <property type="entry name" value="CBS"/>
    <property type="match status" value="2"/>
</dbReference>
<protein>
    <submittedName>
        <fullName evidence="10">Hemolysins and related proteins containing CBS domains</fullName>
    </submittedName>
</protein>
<accession>A0A3B0UQM5</accession>
<feature type="domain" description="CBS" evidence="8">
    <location>
        <begin position="199"/>
        <end position="259"/>
    </location>
</feature>
<dbReference type="SUPFAM" id="SSF54631">
    <property type="entry name" value="CBS-domain pair"/>
    <property type="match status" value="1"/>
</dbReference>
<comment type="subcellular location">
    <subcellularLocation>
        <location evidence="1">Membrane</location>
        <topology evidence="1">Multi-pass membrane protein</topology>
    </subcellularLocation>
</comment>
<evidence type="ECO:0000259" key="8">
    <source>
        <dbReference type="PROSITE" id="PS51371"/>
    </source>
</evidence>
<evidence type="ECO:0000256" key="4">
    <source>
        <dbReference type="ARBA" id="ARBA00022989"/>
    </source>
</evidence>
<feature type="transmembrane region" description="Helical" evidence="7">
    <location>
        <begin position="12"/>
        <end position="37"/>
    </location>
</feature>
<dbReference type="AlphaFoldDB" id="A0A3B0UQM5"/>
<evidence type="ECO:0000256" key="1">
    <source>
        <dbReference type="ARBA" id="ARBA00004141"/>
    </source>
</evidence>
<organism evidence="10">
    <name type="scientific">hydrothermal vent metagenome</name>
    <dbReference type="NCBI Taxonomy" id="652676"/>
    <lineage>
        <taxon>unclassified sequences</taxon>
        <taxon>metagenomes</taxon>
        <taxon>ecological metagenomes</taxon>
    </lineage>
</organism>
<evidence type="ECO:0000256" key="7">
    <source>
        <dbReference type="SAM" id="Phobius"/>
    </source>
</evidence>
<evidence type="ECO:0000313" key="10">
    <source>
        <dbReference type="EMBL" id="VAW33385.1"/>
    </source>
</evidence>
<dbReference type="InterPro" id="IPR044751">
    <property type="entry name" value="Ion_transp-like_CBS"/>
</dbReference>
<dbReference type="InterPro" id="IPR002550">
    <property type="entry name" value="CNNM"/>
</dbReference>
<dbReference type="PANTHER" id="PTHR22777:SF4">
    <property type="entry name" value="UPF0053 PROTEIN SLL1254"/>
    <property type="match status" value="1"/>
</dbReference>
<dbReference type="GO" id="GO:0005886">
    <property type="term" value="C:plasma membrane"/>
    <property type="evidence" value="ECO:0007669"/>
    <property type="project" value="TreeGrafter"/>
</dbReference>
<proteinExistence type="predicted"/>
<evidence type="ECO:0000256" key="6">
    <source>
        <dbReference type="ARBA" id="ARBA00023136"/>
    </source>
</evidence>
<dbReference type="PROSITE" id="PS51846">
    <property type="entry name" value="CNNM"/>
    <property type="match status" value="1"/>
</dbReference>
<dbReference type="EMBL" id="UOEX01000032">
    <property type="protein sequence ID" value="VAW33385.1"/>
    <property type="molecule type" value="Genomic_DNA"/>
</dbReference>
<dbReference type="InterPro" id="IPR000644">
    <property type="entry name" value="CBS_dom"/>
</dbReference>
<reference evidence="10" key="1">
    <citation type="submission" date="2018-06" db="EMBL/GenBank/DDBJ databases">
        <authorList>
            <person name="Zhirakovskaya E."/>
        </authorList>
    </citation>
    <scope>NUCLEOTIDE SEQUENCE</scope>
</reference>
<feature type="transmembrane region" description="Helical" evidence="7">
    <location>
        <begin position="58"/>
        <end position="81"/>
    </location>
</feature>
<evidence type="ECO:0000259" key="9">
    <source>
        <dbReference type="PROSITE" id="PS51846"/>
    </source>
</evidence>
<sequence length="344" mass="38265">MLIQLCLSSGLAIIISALCSIAEAALYSIPISHVEILDKAGKSSGKILKKLKRDIHKPIIAILTLNTIANTMGAAIAGAAATEFFGSTYLGIFSALFTLSILIFSEIIPKTAGVVYCKEVGPFMAYPLMWLVNILKPFVWFCQRLTNIISRSNPQSLVSAKEIRAIAMMSQKSGDISRQEEKIIVNILDLKYKNARKAMTPMPVAFTLPAQMTIEDANELKDKWNLHSRVPVYDQNPDDIVGIVLRKDVLLQAAEGNTSLRLSELMDEPHFVPESVPLPNILLDFFEQRQHLFIVVDEYGGATGIISLEDVIEEIMGEEIMDESDKTRDMRALARFKQINSHKE</sequence>
<keyword evidence="6 7" id="KW-0472">Membrane</keyword>
<dbReference type="PANTHER" id="PTHR22777">
    <property type="entry name" value="HEMOLYSIN-RELATED"/>
    <property type="match status" value="1"/>
</dbReference>
<evidence type="ECO:0000256" key="3">
    <source>
        <dbReference type="ARBA" id="ARBA00022737"/>
    </source>
</evidence>
<evidence type="ECO:0000256" key="2">
    <source>
        <dbReference type="ARBA" id="ARBA00022692"/>
    </source>
</evidence>
<feature type="domain" description="CBS" evidence="8">
    <location>
        <begin position="265"/>
        <end position="323"/>
    </location>
</feature>
<feature type="transmembrane region" description="Helical" evidence="7">
    <location>
        <begin position="87"/>
        <end position="108"/>
    </location>
</feature>
<keyword evidence="2 7" id="KW-0812">Transmembrane</keyword>
<keyword evidence="5" id="KW-0129">CBS domain</keyword>
<keyword evidence="3" id="KW-0677">Repeat</keyword>
<gene>
    <name evidence="10" type="ORF">MNBD_DELTA03-1158</name>
</gene>
<keyword evidence="4 7" id="KW-1133">Transmembrane helix</keyword>
<dbReference type="PROSITE" id="PS51371">
    <property type="entry name" value="CBS"/>
    <property type="match status" value="2"/>
</dbReference>
<dbReference type="Gene3D" id="3.10.580.10">
    <property type="entry name" value="CBS-domain"/>
    <property type="match status" value="1"/>
</dbReference>
<dbReference type="Pfam" id="PF01595">
    <property type="entry name" value="CNNM"/>
    <property type="match status" value="1"/>
</dbReference>
<feature type="transmembrane region" description="Helical" evidence="7">
    <location>
        <begin position="120"/>
        <end position="141"/>
    </location>
</feature>
<evidence type="ECO:0000256" key="5">
    <source>
        <dbReference type="ARBA" id="ARBA00023122"/>
    </source>
</evidence>